<reference evidence="7" key="1">
    <citation type="submission" date="2015-07" db="EMBL/GenBank/DDBJ databases">
        <authorList>
            <person name="Rodrigo-Torres Lidia"/>
            <person name="Arahal R.David."/>
        </authorList>
    </citation>
    <scope>NUCLEOTIDE SEQUENCE [LARGE SCALE GENOMIC DNA]</scope>
    <source>
        <strain evidence="7">CECT 4801</strain>
    </source>
</reference>
<evidence type="ECO:0000256" key="1">
    <source>
        <dbReference type="ARBA" id="ARBA00022723"/>
    </source>
</evidence>
<dbReference type="InterPro" id="IPR050884">
    <property type="entry name" value="CNP_phosphodiesterase-III"/>
</dbReference>
<dbReference type="EC" id="3.1.4.17" evidence="6"/>
<feature type="domain" description="Calcineurin-like phosphoesterase" evidence="5">
    <location>
        <begin position="3"/>
        <end position="200"/>
    </location>
</feature>
<dbReference type="RefSeq" id="WP_055656201.1">
    <property type="nucleotide sequence ID" value="NZ_CXST01000001.1"/>
</dbReference>
<dbReference type="EMBL" id="CXST01000001">
    <property type="protein sequence ID" value="CTQ43923.1"/>
    <property type="molecule type" value="Genomic_DNA"/>
</dbReference>
<evidence type="ECO:0000313" key="7">
    <source>
        <dbReference type="Proteomes" id="UP000048926"/>
    </source>
</evidence>
<dbReference type="InterPro" id="IPR042281">
    <property type="entry name" value="GpdQ_beta-strand"/>
</dbReference>
<dbReference type="Proteomes" id="UP000048926">
    <property type="component" value="Unassembled WGS sequence"/>
</dbReference>
<evidence type="ECO:0000259" key="5">
    <source>
        <dbReference type="Pfam" id="PF00149"/>
    </source>
</evidence>
<dbReference type="AlphaFoldDB" id="A0A0M6Y2Y6"/>
<sequence>MTKIIQISDTHIVPEGALAYGQVDTAAALAETVATINRLLPQIGPVDLVIVTGDLTEHGTPEEYDRFKMLMADLDLPYRVLPGNHDRREPMRESFADAQWMPRTAPLDWQIDFEDFAVVGLDSLTESAAHGTLEPATLSFLTDALSGLGDKPAIVGFHHPPFAVGIRAMDAQNLHDADSMGTALSLHSGQVRLVCGHLHRSIAGLFSGSLCQVCPGTSHAVTLDQRANAGNSLTKEPGGMLLHEWRDDGFLTHLIPVGAFPGPYPFLGVS</sequence>
<keyword evidence="1" id="KW-0479">Metal-binding</keyword>
<dbReference type="STRING" id="187304.B0E33_17645"/>
<name>A0A0M6Y2Y6_9HYPH</name>
<dbReference type="PANTHER" id="PTHR42988">
    <property type="entry name" value="PHOSPHOHYDROLASE"/>
    <property type="match status" value="1"/>
</dbReference>
<dbReference type="Gene3D" id="3.30.750.180">
    <property type="entry name" value="GpdQ, beta-strand dimerisation domain"/>
    <property type="match status" value="1"/>
</dbReference>
<dbReference type="InterPro" id="IPR042283">
    <property type="entry name" value="GpdQ_catalytic"/>
</dbReference>
<dbReference type="InterPro" id="IPR029052">
    <property type="entry name" value="Metallo-depent_PP-like"/>
</dbReference>
<dbReference type="SUPFAM" id="SSF56300">
    <property type="entry name" value="Metallo-dependent phosphatases"/>
    <property type="match status" value="1"/>
</dbReference>
<comment type="similarity">
    <text evidence="4">Belongs to the cyclic nucleotide phosphodiesterase class-III family.</text>
</comment>
<dbReference type="InterPro" id="IPR004843">
    <property type="entry name" value="Calcineurin-like_PHP"/>
</dbReference>
<dbReference type="OrthoDB" id="651281at2"/>
<evidence type="ECO:0000256" key="3">
    <source>
        <dbReference type="ARBA" id="ARBA00023004"/>
    </source>
</evidence>
<keyword evidence="2 6" id="KW-0378">Hydrolase</keyword>
<dbReference type="Gene3D" id="3.60.21.40">
    <property type="entry name" value="GpdQ, catalytic alpha/beta sandwich domain"/>
    <property type="match status" value="1"/>
</dbReference>
<dbReference type="GO" id="GO:0046872">
    <property type="term" value="F:metal ion binding"/>
    <property type="evidence" value="ECO:0007669"/>
    <property type="project" value="UniProtKB-KW"/>
</dbReference>
<dbReference type="PANTHER" id="PTHR42988:SF2">
    <property type="entry name" value="CYCLIC NUCLEOTIDE PHOSPHODIESTERASE CBUA0032-RELATED"/>
    <property type="match status" value="1"/>
</dbReference>
<dbReference type="InterPro" id="IPR026575">
    <property type="entry name" value="GpdQ/CpdA-like"/>
</dbReference>
<dbReference type="GO" id="GO:0004114">
    <property type="term" value="F:3',5'-cyclic-nucleotide phosphodiesterase activity"/>
    <property type="evidence" value="ECO:0007669"/>
    <property type="project" value="UniProtKB-EC"/>
</dbReference>
<dbReference type="Pfam" id="PF00149">
    <property type="entry name" value="Metallophos"/>
    <property type="match status" value="1"/>
</dbReference>
<gene>
    <name evidence="6" type="primary">cpdA_2</name>
    <name evidence="6" type="ORF">LAL4801_02365</name>
</gene>
<evidence type="ECO:0000313" key="6">
    <source>
        <dbReference type="EMBL" id="CTQ43923.1"/>
    </source>
</evidence>
<keyword evidence="7" id="KW-1185">Reference proteome</keyword>
<accession>A0A0M6Y2Y6</accession>
<protein>
    <submittedName>
        <fullName evidence="6">3',5'-cyclic adenosine monophosphate phosphodiesterase CpdA</fullName>
        <ecNumber evidence="6">3.1.4.17</ecNumber>
    </submittedName>
</protein>
<keyword evidence="3" id="KW-0408">Iron</keyword>
<evidence type="ECO:0000256" key="2">
    <source>
        <dbReference type="ARBA" id="ARBA00022801"/>
    </source>
</evidence>
<proteinExistence type="inferred from homology"/>
<evidence type="ECO:0000256" key="4">
    <source>
        <dbReference type="ARBA" id="ARBA00025742"/>
    </source>
</evidence>
<dbReference type="CDD" id="cd07402">
    <property type="entry name" value="MPP_GpdQ"/>
    <property type="match status" value="1"/>
</dbReference>
<organism evidence="6 7">
    <name type="scientific">Roseibium aggregatum</name>
    <dbReference type="NCBI Taxonomy" id="187304"/>
    <lineage>
        <taxon>Bacteria</taxon>
        <taxon>Pseudomonadati</taxon>
        <taxon>Pseudomonadota</taxon>
        <taxon>Alphaproteobacteria</taxon>
        <taxon>Hyphomicrobiales</taxon>
        <taxon>Stappiaceae</taxon>
        <taxon>Roseibium</taxon>
    </lineage>
</organism>